<dbReference type="Proteomes" id="UP000604825">
    <property type="component" value="Unassembled WGS sequence"/>
</dbReference>
<keyword evidence="5" id="KW-0804">Transcription</keyword>
<dbReference type="GO" id="GO:0005634">
    <property type="term" value="C:nucleus"/>
    <property type="evidence" value="ECO:0007669"/>
    <property type="project" value="UniProtKB-SubCell"/>
</dbReference>
<keyword evidence="6" id="KW-0539">Nucleus</keyword>
<evidence type="ECO:0000256" key="8">
    <source>
        <dbReference type="SAM" id="MobiDB-lite"/>
    </source>
</evidence>
<dbReference type="OrthoDB" id="1435597at2759"/>
<dbReference type="GO" id="GO:0003677">
    <property type="term" value="F:DNA binding"/>
    <property type="evidence" value="ECO:0007669"/>
    <property type="project" value="UniProtKB-KW"/>
</dbReference>
<evidence type="ECO:0000256" key="1">
    <source>
        <dbReference type="ARBA" id="ARBA00004123"/>
    </source>
</evidence>
<evidence type="ECO:0000256" key="2">
    <source>
        <dbReference type="ARBA" id="ARBA00007163"/>
    </source>
</evidence>
<feature type="domain" description="BZIP" evidence="9">
    <location>
        <begin position="181"/>
        <end position="244"/>
    </location>
</feature>
<dbReference type="PANTHER" id="PTHR13690">
    <property type="entry name" value="TRANSCRIPTION FACTOR POSF21-RELATED"/>
    <property type="match status" value="1"/>
</dbReference>
<dbReference type="InterPro" id="IPR004827">
    <property type="entry name" value="bZIP"/>
</dbReference>
<evidence type="ECO:0000313" key="10">
    <source>
        <dbReference type="EMBL" id="CAD6218552.1"/>
    </source>
</evidence>
<dbReference type="GO" id="GO:0003700">
    <property type="term" value="F:DNA-binding transcription factor activity"/>
    <property type="evidence" value="ECO:0007669"/>
    <property type="project" value="InterPro"/>
</dbReference>
<dbReference type="EMBL" id="CAJGYO010000003">
    <property type="protein sequence ID" value="CAD6218552.1"/>
    <property type="molecule type" value="Genomic_DNA"/>
</dbReference>
<dbReference type="Gene3D" id="1.20.5.170">
    <property type="match status" value="1"/>
</dbReference>
<comment type="subcellular location">
    <subcellularLocation>
        <location evidence="1">Nucleus</location>
    </subcellularLocation>
</comment>
<accession>A0A811N9L8</accession>
<dbReference type="CDD" id="cd14703">
    <property type="entry name" value="bZIP_plant_RF2"/>
    <property type="match status" value="1"/>
</dbReference>
<dbReference type="PROSITE" id="PS50217">
    <property type="entry name" value="BZIP"/>
    <property type="match status" value="1"/>
</dbReference>
<keyword evidence="11" id="KW-1185">Reference proteome</keyword>
<comment type="function">
    <text evidence="7">Transcription factor probably involved in vascular development and shoot tissue organization. Binds to the DNA sequence 5'-CCGAGTGTGCCCCTGG-3' present in the promoter region Box II of the phloem-specific rice tungro bacilliform virus (RTBV) promoter. May regulate tissue-specific expression of the RTBV promoter and virus replication.</text>
</comment>
<dbReference type="InterPro" id="IPR046347">
    <property type="entry name" value="bZIP_sf"/>
</dbReference>
<evidence type="ECO:0000256" key="7">
    <source>
        <dbReference type="ARBA" id="ARBA00054342"/>
    </source>
</evidence>
<dbReference type="Pfam" id="PF00170">
    <property type="entry name" value="bZIP_1"/>
    <property type="match status" value="1"/>
</dbReference>
<feature type="region of interest" description="Disordered" evidence="8">
    <location>
        <begin position="319"/>
        <end position="389"/>
    </location>
</feature>
<dbReference type="SUPFAM" id="SSF57959">
    <property type="entry name" value="Leucine zipper domain"/>
    <property type="match status" value="1"/>
</dbReference>
<dbReference type="SMART" id="SM00338">
    <property type="entry name" value="BRLZ"/>
    <property type="match status" value="1"/>
</dbReference>
<name>A0A811N9L8_9POAL</name>
<evidence type="ECO:0000256" key="3">
    <source>
        <dbReference type="ARBA" id="ARBA00023015"/>
    </source>
</evidence>
<gene>
    <name evidence="10" type="ORF">NCGR_LOCUS12417</name>
</gene>
<dbReference type="FunFam" id="1.20.5.170:FF:000009">
    <property type="entry name" value="probable transcription factor PosF21"/>
    <property type="match status" value="1"/>
</dbReference>
<feature type="compositionally biased region" description="Gly residues" evidence="8">
    <location>
        <begin position="372"/>
        <end position="389"/>
    </location>
</feature>
<evidence type="ECO:0000259" key="9">
    <source>
        <dbReference type="PROSITE" id="PS50217"/>
    </source>
</evidence>
<evidence type="ECO:0000256" key="6">
    <source>
        <dbReference type="ARBA" id="ARBA00023242"/>
    </source>
</evidence>
<feature type="compositionally biased region" description="Low complexity" evidence="8">
    <location>
        <begin position="319"/>
        <end position="362"/>
    </location>
</feature>
<proteinExistence type="inferred from homology"/>
<feature type="compositionally biased region" description="Low complexity" evidence="8">
    <location>
        <begin position="101"/>
        <end position="116"/>
    </location>
</feature>
<keyword evidence="3" id="KW-0805">Transcription regulation</keyword>
<dbReference type="InterPro" id="IPR044759">
    <property type="entry name" value="bZIP_RF2"/>
</dbReference>
<sequence length="389" mass="41790">MNKDKAPMPGDGGPSDGLPPQSTRRAGAPPSSSTPPLEYDISRMPDFPTRSTGHRRAHSEILGLPDDLDLSAPGGGDGPSLSDENDEELFSMFLDVDKLNSSCGASSEAEAESSSAAGGGGDGAELGHAPRPRHQHSQSMDESMSIKAEQLVGAPGMEGMSSAEAKKAVSAAKLAELALVDPKRAKRIWANRQSAARSKERKMRYIAELECKVQTLQTEGTTLSAQLALLQRDTTGLTTENSELKIRLQTMEQQVHLQDALNDTLKAEVQRLKVATGQVANGGGGMMMNFGAMPRPFGGNQQMFHNNQAMQSMLATHQLQQLQLHSQPQQQSQHSQQQHLHSLQAQQQQQQLHSLQAQQLQQVARDLKMKGHLGGQGQWGDGKSGSSGS</sequence>
<reference evidence="10" key="1">
    <citation type="submission" date="2020-10" db="EMBL/GenBank/DDBJ databases">
        <authorList>
            <person name="Han B."/>
            <person name="Lu T."/>
            <person name="Zhao Q."/>
            <person name="Huang X."/>
            <person name="Zhao Y."/>
        </authorList>
    </citation>
    <scope>NUCLEOTIDE SEQUENCE</scope>
</reference>
<evidence type="ECO:0000256" key="4">
    <source>
        <dbReference type="ARBA" id="ARBA00023125"/>
    </source>
</evidence>
<feature type="region of interest" description="Disordered" evidence="8">
    <location>
        <begin position="1"/>
        <end position="144"/>
    </location>
</feature>
<evidence type="ECO:0000256" key="5">
    <source>
        <dbReference type="ARBA" id="ARBA00023163"/>
    </source>
</evidence>
<protein>
    <recommendedName>
        <fullName evidence="9">BZIP domain-containing protein</fullName>
    </recommendedName>
</protein>
<keyword evidence="4" id="KW-0238">DNA-binding</keyword>
<organism evidence="10 11">
    <name type="scientific">Miscanthus lutarioriparius</name>
    <dbReference type="NCBI Taxonomy" id="422564"/>
    <lineage>
        <taxon>Eukaryota</taxon>
        <taxon>Viridiplantae</taxon>
        <taxon>Streptophyta</taxon>
        <taxon>Embryophyta</taxon>
        <taxon>Tracheophyta</taxon>
        <taxon>Spermatophyta</taxon>
        <taxon>Magnoliopsida</taxon>
        <taxon>Liliopsida</taxon>
        <taxon>Poales</taxon>
        <taxon>Poaceae</taxon>
        <taxon>PACMAD clade</taxon>
        <taxon>Panicoideae</taxon>
        <taxon>Andropogonodae</taxon>
        <taxon>Andropogoneae</taxon>
        <taxon>Saccharinae</taxon>
        <taxon>Miscanthus</taxon>
    </lineage>
</organism>
<evidence type="ECO:0000313" key="11">
    <source>
        <dbReference type="Proteomes" id="UP000604825"/>
    </source>
</evidence>
<comment type="caution">
    <text evidence="10">The sequence shown here is derived from an EMBL/GenBank/DDBJ whole genome shotgun (WGS) entry which is preliminary data.</text>
</comment>
<dbReference type="PANTHER" id="PTHR13690:SF124">
    <property type="entry name" value="TRANSCRIPTION FACTOR RF2A"/>
    <property type="match status" value="1"/>
</dbReference>
<comment type="similarity">
    <text evidence="2">Belongs to the bZIP family.</text>
</comment>
<dbReference type="AlphaFoldDB" id="A0A811N9L8"/>